<evidence type="ECO:0000256" key="1">
    <source>
        <dbReference type="SAM" id="SignalP"/>
    </source>
</evidence>
<dbReference type="Proteomes" id="UP001428290">
    <property type="component" value="Unassembled WGS sequence"/>
</dbReference>
<sequence length="183" mass="20870">MRTIFTLLLFILLAGCSSQQPAQTLPFTRLADLDDKHAGFDDYPYAEAVLNLRMTQTAGQQTILLEELPKQQDPFVDRQAIQAIDTKTTLILTVFTLRYIKRGHWVTINEVQRDQQTLTIKVEYHTPEPGQYLTGGATVMSISSIAIDRALLPPTDSLMTIRVVDQHQTEWIRQVYELKPIIE</sequence>
<dbReference type="EMBL" id="BAABRU010000019">
    <property type="protein sequence ID" value="GAA5530498.1"/>
    <property type="molecule type" value="Genomic_DNA"/>
</dbReference>
<evidence type="ECO:0000313" key="3">
    <source>
        <dbReference type="Proteomes" id="UP001428290"/>
    </source>
</evidence>
<proteinExistence type="predicted"/>
<evidence type="ECO:0000313" key="2">
    <source>
        <dbReference type="EMBL" id="GAA5530498.1"/>
    </source>
</evidence>
<accession>A0ABP9X7E8</accession>
<protein>
    <recommendedName>
        <fullName evidence="4">PrcB C-terminal domain-containing protein</fullName>
    </recommendedName>
</protein>
<reference evidence="2 3" key="1">
    <citation type="submission" date="2024-02" db="EMBL/GenBank/DDBJ databases">
        <title>Herpetosiphon gulosus NBRC 112829.</title>
        <authorList>
            <person name="Ichikawa N."/>
            <person name="Katano-Makiyama Y."/>
            <person name="Hidaka K."/>
        </authorList>
    </citation>
    <scope>NUCLEOTIDE SEQUENCE [LARGE SCALE GENOMIC DNA]</scope>
    <source>
        <strain evidence="2 3">NBRC 112829</strain>
    </source>
</reference>
<dbReference type="PROSITE" id="PS51257">
    <property type="entry name" value="PROKAR_LIPOPROTEIN"/>
    <property type="match status" value="1"/>
</dbReference>
<feature type="chain" id="PRO_5045865137" description="PrcB C-terminal domain-containing protein" evidence="1">
    <location>
        <begin position="23"/>
        <end position="183"/>
    </location>
</feature>
<comment type="caution">
    <text evidence="2">The sequence shown here is derived from an EMBL/GenBank/DDBJ whole genome shotgun (WGS) entry which is preliminary data.</text>
</comment>
<dbReference type="RefSeq" id="WP_345724096.1">
    <property type="nucleotide sequence ID" value="NZ_BAABRU010000019.1"/>
</dbReference>
<keyword evidence="1" id="KW-0732">Signal</keyword>
<gene>
    <name evidence="2" type="ORF">Hgul01_04317</name>
</gene>
<evidence type="ECO:0008006" key="4">
    <source>
        <dbReference type="Google" id="ProtNLM"/>
    </source>
</evidence>
<organism evidence="2 3">
    <name type="scientific">Herpetosiphon gulosus</name>
    <dbReference type="NCBI Taxonomy" id="1973496"/>
    <lineage>
        <taxon>Bacteria</taxon>
        <taxon>Bacillati</taxon>
        <taxon>Chloroflexota</taxon>
        <taxon>Chloroflexia</taxon>
        <taxon>Herpetosiphonales</taxon>
        <taxon>Herpetosiphonaceae</taxon>
        <taxon>Herpetosiphon</taxon>
    </lineage>
</organism>
<name>A0ABP9X7E8_9CHLR</name>
<keyword evidence="3" id="KW-1185">Reference proteome</keyword>
<feature type="signal peptide" evidence="1">
    <location>
        <begin position="1"/>
        <end position="22"/>
    </location>
</feature>